<reference evidence="2 3" key="1">
    <citation type="submission" date="2013-08" db="EMBL/GenBank/DDBJ databases">
        <authorList>
            <person name="Huang J."/>
            <person name="Wang G."/>
        </authorList>
    </citation>
    <scope>NUCLEOTIDE SEQUENCE [LARGE SCALE GENOMIC DNA]</scope>
    <source>
        <strain evidence="2 3">BH030004</strain>
    </source>
</reference>
<feature type="transmembrane region" description="Helical" evidence="1">
    <location>
        <begin position="69"/>
        <end position="88"/>
    </location>
</feature>
<evidence type="ECO:0000256" key="1">
    <source>
        <dbReference type="SAM" id="Phobius"/>
    </source>
</evidence>
<dbReference type="eggNOG" id="COG3595">
    <property type="taxonomic scope" value="Bacteria"/>
</dbReference>
<dbReference type="RefSeq" id="WP_051255257.1">
    <property type="nucleotide sequence ID" value="NZ_AVPF01000008.1"/>
</dbReference>
<evidence type="ECO:0008006" key="4">
    <source>
        <dbReference type="Google" id="ProtNLM"/>
    </source>
</evidence>
<dbReference type="EMBL" id="AVPF01000008">
    <property type="protein sequence ID" value="KGX90325.1"/>
    <property type="molecule type" value="Genomic_DNA"/>
</dbReference>
<organism evidence="2 3">
    <name type="scientific">Pontibacillus marinus BH030004 = DSM 16465</name>
    <dbReference type="NCBI Taxonomy" id="1385511"/>
    <lineage>
        <taxon>Bacteria</taxon>
        <taxon>Bacillati</taxon>
        <taxon>Bacillota</taxon>
        <taxon>Bacilli</taxon>
        <taxon>Bacillales</taxon>
        <taxon>Bacillaceae</taxon>
        <taxon>Pontibacillus</taxon>
    </lineage>
</organism>
<comment type="caution">
    <text evidence="2">The sequence shown here is derived from an EMBL/GenBank/DDBJ whole genome shotgun (WGS) entry which is preliminary data.</text>
</comment>
<name>A0A0A5GGT2_9BACI</name>
<keyword evidence="1" id="KW-1133">Transmembrane helix</keyword>
<accession>A0A0A5GGT2</accession>
<feature type="transmembrane region" description="Helical" evidence="1">
    <location>
        <begin position="39"/>
        <end position="57"/>
    </location>
</feature>
<protein>
    <recommendedName>
        <fullName evidence="4">DUF5668 domain-containing protein</fullName>
    </recommendedName>
</protein>
<keyword evidence="1" id="KW-0812">Transmembrane</keyword>
<sequence length="307" mass="34853">MRKWRVGTVSMGLSLIMLGIMLMVSQISGWDVMNLALSWWPAILIVLGIEILLYLFFSKQEKPMIQYDFLSIIFIGVIGTVAIGFYIVSSFGIVEEVKASMNADRIEGALPHVEEEVKESVNKIVVQPTYSELTIETNNERQVHLFGTFQSNFLEKEALNQEDVVNFTRTGDTLFIQLMEPPKQEGFRYGSTHYKRTLSLPENVKVEIREGAGSLNINIGTIQADWMIDQTHNAVVQIDEEADVVVKVEGRDNRLGWDVAWDSTEVIQGEVEHQKLYYKEKQYGEGSNTLQFNLVDEFTIKSVGSRS</sequence>
<proteinExistence type="predicted"/>
<keyword evidence="1" id="KW-0472">Membrane</keyword>
<dbReference type="AlphaFoldDB" id="A0A0A5GGT2"/>
<gene>
    <name evidence="2" type="ORF">N783_21275</name>
</gene>
<evidence type="ECO:0000313" key="3">
    <source>
        <dbReference type="Proteomes" id="UP000030403"/>
    </source>
</evidence>
<dbReference type="STRING" id="1385511.GCA_000425225_02162"/>
<dbReference type="OrthoDB" id="1707123at2"/>
<dbReference type="Proteomes" id="UP000030403">
    <property type="component" value="Unassembled WGS sequence"/>
</dbReference>
<keyword evidence="3" id="KW-1185">Reference proteome</keyword>
<evidence type="ECO:0000313" key="2">
    <source>
        <dbReference type="EMBL" id="KGX90325.1"/>
    </source>
</evidence>